<proteinExistence type="predicted"/>
<dbReference type="SUPFAM" id="SSF54637">
    <property type="entry name" value="Thioesterase/thiol ester dehydrase-isomerase"/>
    <property type="match status" value="1"/>
</dbReference>
<keyword evidence="3" id="KW-1185">Reference proteome</keyword>
<dbReference type="Proteomes" id="UP001519287">
    <property type="component" value="Unassembled WGS sequence"/>
</dbReference>
<sequence length="84" mass="9633">MKVIAEDLMSGERMIAATAFLTFVAKDRHKHPIEVPDVIPESEEERNLHESGPQRALMRKTRRAESKKLAAFLTTNAPWEPRSY</sequence>
<reference evidence="2 3" key="1">
    <citation type="submission" date="2021-03" db="EMBL/GenBank/DDBJ databases">
        <title>Genomic Encyclopedia of Type Strains, Phase IV (KMG-IV): sequencing the most valuable type-strain genomes for metagenomic binning, comparative biology and taxonomic classification.</title>
        <authorList>
            <person name="Goeker M."/>
        </authorList>
    </citation>
    <scope>NUCLEOTIDE SEQUENCE [LARGE SCALE GENOMIC DNA]</scope>
    <source>
        <strain evidence="2 3">DSM 26048</strain>
    </source>
</reference>
<evidence type="ECO:0000256" key="1">
    <source>
        <dbReference type="SAM" id="MobiDB-lite"/>
    </source>
</evidence>
<evidence type="ECO:0000313" key="3">
    <source>
        <dbReference type="Proteomes" id="UP001519287"/>
    </source>
</evidence>
<organism evidence="2 3">
    <name type="scientific">Paenibacillus eucommiae</name>
    <dbReference type="NCBI Taxonomy" id="1355755"/>
    <lineage>
        <taxon>Bacteria</taxon>
        <taxon>Bacillati</taxon>
        <taxon>Bacillota</taxon>
        <taxon>Bacilli</taxon>
        <taxon>Bacillales</taxon>
        <taxon>Paenibacillaceae</taxon>
        <taxon>Paenibacillus</taxon>
    </lineage>
</organism>
<dbReference type="InterPro" id="IPR029069">
    <property type="entry name" value="HotDog_dom_sf"/>
</dbReference>
<dbReference type="Gene3D" id="3.10.129.10">
    <property type="entry name" value="Hotdog Thioesterase"/>
    <property type="match status" value="1"/>
</dbReference>
<gene>
    <name evidence="2" type="ORF">J2Z66_004828</name>
</gene>
<keyword evidence="2" id="KW-0378">Hydrolase</keyword>
<dbReference type="GO" id="GO:0016787">
    <property type="term" value="F:hydrolase activity"/>
    <property type="evidence" value="ECO:0007669"/>
    <property type="project" value="UniProtKB-KW"/>
</dbReference>
<dbReference type="EMBL" id="JAGGLB010000017">
    <property type="protein sequence ID" value="MBP1993211.1"/>
    <property type="molecule type" value="Genomic_DNA"/>
</dbReference>
<comment type="caution">
    <text evidence="2">The sequence shown here is derived from an EMBL/GenBank/DDBJ whole genome shotgun (WGS) entry which is preliminary data.</text>
</comment>
<protein>
    <submittedName>
        <fullName evidence="2">Acyl-CoA hydrolase</fullName>
    </submittedName>
</protein>
<name>A0ABS4J1S5_9BACL</name>
<feature type="region of interest" description="Disordered" evidence="1">
    <location>
        <begin position="37"/>
        <end position="61"/>
    </location>
</feature>
<accession>A0ABS4J1S5</accession>
<evidence type="ECO:0000313" key="2">
    <source>
        <dbReference type="EMBL" id="MBP1993211.1"/>
    </source>
</evidence>